<dbReference type="InterPro" id="IPR002495">
    <property type="entry name" value="Glyco_trans_8"/>
</dbReference>
<evidence type="ECO:0000256" key="6">
    <source>
        <dbReference type="ARBA" id="ARBA00022968"/>
    </source>
</evidence>
<keyword evidence="4" id="KW-0808">Transferase</keyword>
<keyword evidence="5" id="KW-0812">Transmembrane</keyword>
<evidence type="ECO:0000256" key="8">
    <source>
        <dbReference type="ARBA" id="ARBA00023136"/>
    </source>
</evidence>
<dbReference type="InterPro" id="IPR029044">
    <property type="entry name" value="Nucleotide-diphossugar_trans"/>
</dbReference>
<evidence type="ECO:0000256" key="10">
    <source>
        <dbReference type="ARBA" id="ARBA00037301"/>
    </source>
</evidence>
<keyword evidence="8" id="KW-0472">Membrane</keyword>
<name>A0ABQ8SUF5_PERAM</name>
<organism evidence="13 14">
    <name type="scientific">Periplaneta americana</name>
    <name type="common">American cockroach</name>
    <name type="synonym">Blatta americana</name>
    <dbReference type="NCBI Taxonomy" id="6978"/>
    <lineage>
        <taxon>Eukaryota</taxon>
        <taxon>Metazoa</taxon>
        <taxon>Ecdysozoa</taxon>
        <taxon>Arthropoda</taxon>
        <taxon>Hexapoda</taxon>
        <taxon>Insecta</taxon>
        <taxon>Pterygota</taxon>
        <taxon>Neoptera</taxon>
        <taxon>Polyneoptera</taxon>
        <taxon>Dictyoptera</taxon>
        <taxon>Blattodea</taxon>
        <taxon>Blattoidea</taxon>
        <taxon>Blattidae</taxon>
        <taxon>Blattinae</taxon>
        <taxon>Periplaneta</taxon>
    </lineage>
</organism>
<evidence type="ECO:0000256" key="11">
    <source>
        <dbReference type="ARBA" id="ARBA00038854"/>
    </source>
</evidence>
<dbReference type="Proteomes" id="UP001148838">
    <property type="component" value="Unassembled WGS sequence"/>
</dbReference>
<evidence type="ECO:0000256" key="3">
    <source>
        <dbReference type="ARBA" id="ARBA00022676"/>
    </source>
</evidence>
<dbReference type="SUPFAM" id="SSF53448">
    <property type="entry name" value="Nucleotide-diphospho-sugar transferases"/>
    <property type="match status" value="1"/>
</dbReference>
<evidence type="ECO:0000256" key="1">
    <source>
        <dbReference type="ARBA" id="ARBA00004606"/>
    </source>
</evidence>
<keyword evidence="7" id="KW-1133">Transmembrane helix</keyword>
<dbReference type="PANTHER" id="PTHR46012">
    <property type="entry name" value="IP22168P"/>
    <property type="match status" value="1"/>
</dbReference>
<evidence type="ECO:0000313" key="14">
    <source>
        <dbReference type="Proteomes" id="UP001148838"/>
    </source>
</evidence>
<protein>
    <recommendedName>
        <fullName evidence="11">UDP-D-xylose:beta-D-glucoside alpha-1,3-D-xylosyltransferase</fullName>
        <ecNumber evidence="11">2.4.2.42</ecNumber>
    </recommendedName>
</protein>
<accession>A0ABQ8SUF5</accession>
<comment type="similarity">
    <text evidence="2">Belongs to the glycosyltransferase 8 family.</text>
</comment>
<dbReference type="PANTHER" id="PTHR46012:SF2">
    <property type="entry name" value="IP22168P"/>
    <property type="match status" value="1"/>
</dbReference>
<keyword evidence="6" id="KW-0735">Signal-anchor</keyword>
<keyword evidence="14" id="KW-1185">Reference proteome</keyword>
<keyword evidence="3" id="KW-0328">Glycosyltransferase</keyword>
<sequence length="405" mass="46710">MAMKSVSRFVIIFLILSVIFLYIVVSYLNSAHVGYPKIMKTDTSNYNGNNNKGEHTVSGLQTIQELSPHLQQLVGENDNPLRMHKKLLDKSQQIVLAVVACGDRLSETLVMLKSAILFTQKPLSFIIVADDPLIPSFKEKLNEWKSAANNSFTYRVLPITFPLQENVDEWRKLFKPCASQRLFLPTVLSDIDSLLYVDTDTLFLGPLEDVWRHFDLMNSTQMAALTPEHEDPNTGWYNRFAKHPYYGPLGVNSGVMLMNLTRMRTFSWTNYVVPIYKEYKLKITWGDQDIINIIFHFHPDKLYIYPCRYNYRPDHCMYMSVCKSAESEGVAVLHGSRGSFHAEKQPAFRAIYRAMEEYQLGIDSYVNLFLTIRNYLELTTSSNCGKIQHIFTKAMQQFIPDSYGR</sequence>
<evidence type="ECO:0000256" key="4">
    <source>
        <dbReference type="ARBA" id="ARBA00022679"/>
    </source>
</evidence>
<dbReference type="InterPro" id="IPR051993">
    <property type="entry name" value="Glycosyltransferase_8"/>
</dbReference>
<dbReference type="EC" id="2.4.2.42" evidence="11"/>
<comment type="caution">
    <text evidence="13">The sequence shown here is derived from an EMBL/GenBank/DDBJ whole genome shotgun (WGS) entry which is preliminary data.</text>
</comment>
<evidence type="ECO:0000256" key="5">
    <source>
        <dbReference type="ARBA" id="ARBA00022692"/>
    </source>
</evidence>
<evidence type="ECO:0000313" key="13">
    <source>
        <dbReference type="EMBL" id="KAJ4437375.1"/>
    </source>
</evidence>
<reference evidence="13 14" key="1">
    <citation type="journal article" date="2022" name="Allergy">
        <title>Genome assembly and annotation of Periplaneta americana reveal a comprehensive cockroach allergen profile.</title>
        <authorList>
            <person name="Wang L."/>
            <person name="Xiong Q."/>
            <person name="Saelim N."/>
            <person name="Wang L."/>
            <person name="Nong W."/>
            <person name="Wan A.T."/>
            <person name="Shi M."/>
            <person name="Liu X."/>
            <person name="Cao Q."/>
            <person name="Hui J.H.L."/>
            <person name="Sookrung N."/>
            <person name="Leung T.F."/>
            <person name="Tungtrongchitr A."/>
            <person name="Tsui S.K.W."/>
        </authorList>
    </citation>
    <scope>NUCLEOTIDE SEQUENCE [LARGE SCALE GENOMIC DNA]</scope>
    <source>
        <strain evidence="13">PWHHKU_190912</strain>
    </source>
</reference>
<evidence type="ECO:0000256" key="2">
    <source>
        <dbReference type="ARBA" id="ARBA00006351"/>
    </source>
</evidence>
<proteinExistence type="inferred from homology"/>
<comment type="subcellular location">
    <subcellularLocation>
        <location evidence="1">Membrane</location>
        <topology evidence="1">Single-pass type II membrane protein</topology>
    </subcellularLocation>
</comment>
<gene>
    <name evidence="13" type="ORF">ANN_17518</name>
</gene>
<evidence type="ECO:0000256" key="9">
    <source>
        <dbReference type="ARBA" id="ARBA00023180"/>
    </source>
</evidence>
<evidence type="ECO:0000256" key="7">
    <source>
        <dbReference type="ARBA" id="ARBA00022989"/>
    </source>
</evidence>
<dbReference type="EMBL" id="JAJSOF020000021">
    <property type="protein sequence ID" value="KAJ4437375.1"/>
    <property type="molecule type" value="Genomic_DNA"/>
</dbReference>
<dbReference type="Gene3D" id="3.90.550.10">
    <property type="entry name" value="Spore Coat Polysaccharide Biosynthesis Protein SpsA, Chain A"/>
    <property type="match status" value="1"/>
</dbReference>
<keyword evidence="9" id="KW-0325">Glycoprotein</keyword>
<comment type="function">
    <text evidence="10">Glycosyltransferase which elongates the O-linked glucose attached to EGF-like repeats in the extracellular domain of Notch proteins by catalyzing the addition of xylose.</text>
</comment>
<evidence type="ECO:0000256" key="12">
    <source>
        <dbReference type="ARBA" id="ARBA00049181"/>
    </source>
</evidence>
<comment type="catalytic activity">
    <reaction evidence="12">
        <text>3-O-(beta-D-glucosyl)-L-seryl-[EGF-like domain protein] + UDP-alpha-D-xylose = 3-O-[alpha-D-xylosyl-(1-&gt;3)-beta-D-glucosyl]-L-seryl-[EGF-like domain protein] + UDP + H(+)</text>
        <dbReference type="Rhea" id="RHEA:56064"/>
        <dbReference type="Rhea" id="RHEA-COMP:14610"/>
        <dbReference type="Rhea" id="RHEA-COMP:14611"/>
        <dbReference type="ChEBI" id="CHEBI:15378"/>
        <dbReference type="ChEBI" id="CHEBI:57632"/>
        <dbReference type="ChEBI" id="CHEBI:58223"/>
        <dbReference type="ChEBI" id="CHEBI:140575"/>
        <dbReference type="ChEBI" id="CHEBI:140576"/>
        <dbReference type="EC" id="2.4.2.42"/>
    </reaction>
</comment>
<dbReference type="Pfam" id="PF01501">
    <property type="entry name" value="Glyco_transf_8"/>
    <property type="match status" value="1"/>
</dbReference>